<feature type="compositionally biased region" description="Polar residues" evidence="1">
    <location>
        <begin position="192"/>
        <end position="218"/>
    </location>
</feature>
<dbReference type="RefSeq" id="WP_232252637.1">
    <property type="nucleotide sequence ID" value="NZ_JAECSB010000009.1"/>
</dbReference>
<feature type="transmembrane region" description="Helical" evidence="2">
    <location>
        <begin position="376"/>
        <end position="396"/>
    </location>
</feature>
<feature type="compositionally biased region" description="Polar residues" evidence="1">
    <location>
        <begin position="160"/>
        <end position="177"/>
    </location>
</feature>
<dbReference type="Proteomes" id="UP000627573">
    <property type="component" value="Unassembled WGS sequence"/>
</dbReference>
<dbReference type="AlphaFoldDB" id="A0A8I1D638"/>
<proteinExistence type="predicted"/>
<evidence type="ECO:0000313" key="3">
    <source>
        <dbReference type="EMBL" id="MBH5141078.1"/>
    </source>
</evidence>
<feature type="transmembrane region" description="Helical" evidence="2">
    <location>
        <begin position="288"/>
        <end position="308"/>
    </location>
</feature>
<sequence>MIFVDAADVAGCIPNADKLRTLNSLLDALAVSYPAAHIVSIVDSNFADSVGECYAAFEEKRHVMKAPKGVAASRILLAYANKQVRAGEAVLVVSNSTFRDWHAHYPWLVESRRLLSFTYSAEQQRQWRFHPRIGDLTRPADAGGSGSSRPSQDNAALPTTAGTAQPSIGRSNASKPSRLTVRRDVAVPGRNTGRNTKNARIHADSTTSNLQPQAQQSVPPIKPPPGQSRLSYEDELKAKLEALEAEYHNSHESKALAAYKGSREKRWHDNWMPLIASRHTWFTDAKGFLFFSLLAALGAAWIVDRLLVNIYSGRGYPGILGVYDSEKLEASRKWVPGLGLCLGDGAVPLWMTQYNSALLVGIVLASILVPHQLLKIAPVAVVAAVSTAWCSGIGIIPSMRLAVLYAGTLSAVMTVYVLIRSRGYLSARSAAERHHKLHYEQEIKKIRSSLSYSESLRRRRIGNRFSVAEIPSDRNQLRQDAYEKSHNSSAYVDSNTFEEYEQHANEQGFSLIGDGTINYGNLGDRSPAEVIGDSTRFGGYVSADEISRVMGIQLHEAEAITSSRGYMAKSDFKNLSSTAQDVYKAMHGDPPVW</sequence>
<evidence type="ECO:0000313" key="4">
    <source>
        <dbReference type="Proteomes" id="UP000627573"/>
    </source>
</evidence>
<keyword evidence="2" id="KW-0812">Transmembrane</keyword>
<organism evidence="3 4">
    <name type="scientific">Rhodococcus erythropolis</name>
    <name type="common">Arthrobacter picolinophilus</name>
    <dbReference type="NCBI Taxonomy" id="1833"/>
    <lineage>
        <taxon>Bacteria</taxon>
        <taxon>Bacillati</taxon>
        <taxon>Actinomycetota</taxon>
        <taxon>Actinomycetes</taxon>
        <taxon>Mycobacteriales</taxon>
        <taxon>Nocardiaceae</taxon>
        <taxon>Rhodococcus</taxon>
        <taxon>Rhodococcus erythropolis group</taxon>
    </lineage>
</organism>
<accession>A0A8I1D638</accession>
<comment type="caution">
    <text evidence="3">The sequence shown here is derived from an EMBL/GenBank/DDBJ whole genome shotgun (WGS) entry which is preliminary data.</text>
</comment>
<feature type="transmembrane region" description="Helical" evidence="2">
    <location>
        <begin position="402"/>
        <end position="419"/>
    </location>
</feature>
<dbReference type="EMBL" id="JAECSB010000009">
    <property type="protein sequence ID" value="MBH5141078.1"/>
    <property type="molecule type" value="Genomic_DNA"/>
</dbReference>
<name>A0A8I1D638_RHOER</name>
<feature type="region of interest" description="Disordered" evidence="1">
    <location>
        <begin position="130"/>
        <end position="227"/>
    </location>
</feature>
<feature type="transmembrane region" description="Helical" evidence="2">
    <location>
        <begin position="352"/>
        <end position="369"/>
    </location>
</feature>
<reference evidence="3 4" key="1">
    <citation type="submission" date="2020-12" db="EMBL/GenBank/DDBJ databases">
        <title>Draft genome sequence of furan degrading bacterial strain FUR100.</title>
        <authorList>
            <person name="Woiski C."/>
        </authorList>
    </citation>
    <scope>NUCLEOTIDE SEQUENCE [LARGE SCALE GENOMIC DNA]</scope>
    <source>
        <strain evidence="3 4">FUR100</strain>
    </source>
</reference>
<evidence type="ECO:0000256" key="1">
    <source>
        <dbReference type="SAM" id="MobiDB-lite"/>
    </source>
</evidence>
<keyword evidence="4" id="KW-1185">Reference proteome</keyword>
<evidence type="ECO:0000256" key="2">
    <source>
        <dbReference type="SAM" id="Phobius"/>
    </source>
</evidence>
<protein>
    <submittedName>
        <fullName evidence="3">Uncharacterized protein</fullName>
    </submittedName>
</protein>
<keyword evidence="2" id="KW-0472">Membrane</keyword>
<keyword evidence="2" id="KW-1133">Transmembrane helix</keyword>
<gene>
    <name evidence="3" type="ORF">I3517_00395</name>
</gene>